<dbReference type="AlphaFoldDB" id="A0A2P5EKA9"/>
<dbReference type="InParanoid" id="A0A2P5EKA9"/>
<comment type="caution">
    <text evidence="1">The sequence shown here is derived from an EMBL/GenBank/DDBJ whole genome shotgun (WGS) entry which is preliminary data.</text>
</comment>
<evidence type="ECO:0000313" key="2">
    <source>
        <dbReference type="Proteomes" id="UP000237000"/>
    </source>
</evidence>
<name>A0A2P5EKA9_TREOI</name>
<dbReference type="Proteomes" id="UP000237000">
    <property type="component" value="Unassembled WGS sequence"/>
</dbReference>
<proteinExistence type="predicted"/>
<sequence>MVLFMAIARNRLFAFLRMLSFGWLNINVRTFLKAKGADSVNASSSGSWSPPAHGCLKLNIDAAVSDTRNYTGVGVVIRDSLVENDSKNASSTIHHCDSVSLESPIVDDSKTNCNLLDNAVCSYVPRSRNVAAYNLSFLCSFVQFEFLLVV</sequence>
<keyword evidence="2" id="KW-1185">Reference proteome</keyword>
<dbReference type="EMBL" id="JXTC01000140">
    <property type="protein sequence ID" value="PON85935.1"/>
    <property type="molecule type" value="Genomic_DNA"/>
</dbReference>
<accession>A0A2P5EKA9</accession>
<gene>
    <name evidence="1" type="ORF">TorRG33x02_182950</name>
</gene>
<reference evidence="2" key="1">
    <citation type="submission" date="2016-06" db="EMBL/GenBank/DDBJ databases">
        <title>Parallel loss of symbiosis genes in relatives of nitrogen-fixing non-legume Parasponia.</title>
        <authorList>
            <person name="Van Velzen R."/>
            <person name="Holmer R."/>
            <person name="Bu F."/>
            <person name="Rutten L."/>
            <person name="Van Zeijl A."/>
            <person name="Liu W."/>
            <person name="Santuari L."/>
            <person name="Cao Q."/>
            <person name="Sharma T."/>
            <person name="Shen D."/>
            <person name="Roswanjaya Y."/>
            <person name="Wardhani T."/>
            <person name="Kalhor M.S."/>
            <person name="Jansen J."/>
            <person name="Van den Hoogen J."/>
            <person name="Gungor B."/>
            <person name="Hartog M."/>
            <person name="Hontelez J."/>
            <person name="Verver J."/>
            <person name="Yang W.-C."/>
            <person name="Schijlen E."/>
            <person name="Repin R."/>
            <person name="Schilthuizen M."/>
            <person name="Schranz E."/>
            <person name="Heidstra R."/>
            <person name="Miyata K."/>
            <person name="Fedorova E."/>
            <person name="Kohlen W."/>
            <person name="Bisseling T."/>
            <person name="Smit S."/>
            <person name="Geurts R."/>
        </authorList>
    </citation>
    <scope>NUCLEOTIDE SEQUENCE [LARGE SCALE GENOMIC DNA]</scope>
    <source>
        <strain evidence="2">cv. RG33-2</strain>
    </source>
</reference>
<protein>
    <recommendedName>
        <fullName evidence="3">RNase H type-1 domain-containing protein</fullName>
    </recommendedName>
</protein>
<organism evidence="1 2">
    <name type="scientific">Trema orientale</name>
    <name type="common">Charcoal tree</name>
    <name type="synonym">Celtis orientalis</name>
    <dbReference type="NCBI Taxonomy" id="63057"/>
    <lineage>
        <taxon>Eukaryota</taxon>
        <taxon>Viridiplantae</taxon>
        <taxon>Streptophyta</taxon>
        <taxon>Embryophyta</taxon>
        <taxon>Tracheophyta</taxon>
        <taxon>Spermatophyta</taxon>
        <taxon>Magnoliopsida</taxon>
        <taxon>eudicotyledons</taxon>
        <taxon>Gunneridae</taxon>
        <taxon>Pentapetalae</taxon>
        <taxon>rosids</taxon>
        <taxon>fabids</taxon>
        <taxon>Rosales</taxon>
        <taxon>Cannabaceae</taxon>
        <taxon>Trema</taxon>
    </lineage>
</organism>
<evidence type="ECO:0008006" key="3">
    <source>
        <dbReference type="Google" id="ProtNLM"/>
    </source>
</evidence>
<evidence type="ECO:0000313" key="1">
    <source>
        <dbReference type="EMBL" id="PON85935.1"/>
    </source>
</evidence>